<comment type="caution">
    <text evidence="2">The sequence shown here is derived from an EMBL/GenBank/DDBJ whole genome shotgun (WGS) entry which is preliminary data.</text>
</comment>
<organism evidence="2 3">
    <name type="scientific">Geobacter anodireducens</name>
    <dbReference type="NCBI Taxonomy" id="1340425"/>
    <lineage>
        <taxon>Bacteria</taxon>
        <taxon>Pseudomonadati</taxon>
        <taxon>Thermodesulfobacteriota</taxon>
        <taxon>Desulfuromonadia</taxon>
        <taxon>Geobacterales</taxon>
        <taxon>Geobacteraceae</taxon>
        <taxon>Geobacter</taxon>
    </lineage>
</organism>
<accession>A0ABR9NWX7</accession>
<proteinExistence type="predicted"/>
<dbReference type="EMBL" id="JADBFD010000017">
    <property type="protein sequence ID" value="MBE2888753.1"/>
    <property type="molecule type" value="Genomic_DNA"/>
</dbReference>
<name>A0ABR9NWX7_9BACT</name>
<evidence type="ECO:0000259" key="1">
    <source>
        <dbReference type="Pfam" id="PF18426"/>
    </source>
</evidence>
<dbReference type="Proteomes" id="UP000618926">
    <property type="component" value="Unassembled WGS sequence"/>
</dbReference>
<keyword evidence="3" id="KW-1185">Reference proteome</keyword>
<protein>
    <recommendedName>
        <fullName evidence="1">Tle cognate immunity protein 4 C-terminal domain-containing protein</fullName>
    </recommendedName>
</protein>
<evidence type="ECO:0000313" key="3">
    <source>
        <dbReference type="Proteomes" id="UP000618926"/>
    </source>
</evidence>
<evidence type="ECO:0000313" key="2">
    <source>
        <dbReference type="EMBL" id="MBE2888753.1"/>
    </source>
</evidence>
<dbReference type="Pfam" id="PF18426">
    <property type="entry name" value="Tli4_C"/>
    <property type="match status" value="1"/>
</dbReference>
<gene>
    <name evidence="2" type="ORF">IIE05_12350</name>
</gene>
<reference evidence="2 3" key="1">
    <citation type="submission" date="2020-10" db="EMBL/GenBank/DDBJ databases">
        <title>Investigation of anaerobic biodegradation of phenanthrene by a sulfate-dependent Geobacter anodireducens strain PheS2.</title>
        <authorList>
            <person name="Zhang Z."/>
        </authorList>
    </citation>
    <scope>NUCLEOTIDE SEQUENCE [LARGE SCALE GENOMIC DNA]</scope>
    <source>
        <strain evidence="2 3">PheS2</strain>
    </source>
</reference>
<dbReference type="InterPro" id="IPR041290">
    <property type="entry name" value="Tli4_C"/>
</dbReference>
<feature type="domain" description="Tle cognate immunity protein 4 C-terminal" evidence="1">
    <location>
        <begin position="215"/>
        <end position="338"/>
    </location>
</feature>
<sequence length="345" mass="39059">MTISATLRRAVLFLLITPIITLLACTSSEGTQKKGTHTATDKGVPRMTTYPIGRFAIDVPAEMKLVHQWQRLRYAEIEEFAWPGSVPRAQARDEAWKRRLAEIGKLTPPKGKERVIIETREFPGLGDWARGVFYYGNYMMVNEGKWSVLLDYGNAGVWIETRSAIIETENINKMLRNINNIAKSYTTRRFGELKPSSGYWFYTKHGALDLPYLRQETAAARFEGHPLGLEIDIETTETHKVEEAGLIKKTMAAMATGFATGLNIDKIRSRKKTVAGLDGEEEVLRMNDGNKTVLNFAWEYRGRKDSGEYPEIRITMDSADGKLEQKLQVWDAVLNSLKPMYGTGR</sequence>